<dbReference type="EMBL" id="WUAV01000006">
    <property type="protein sequence ID" value="KAF1746854.1"/>
    <property type="molecule type" value="Genomic_DNA"/>
</dbReference>
<dbReference type="Proteomes" id="UP000483820">
    <property type="component" value="Chromosome X"/>
</dbReference>
<evidence type="ECO:0000313" key="2">
    <source>
        <dbReference type="Proteomes" id="UP000483820"/>
    </source>
</evidence>
<sequence>MQTEQWKNIQEFHVKGLIVNGSLCDFAHISRLELKVITVTTGDLIFLKEAFMTMATTKNHVSLCEVRRQRTTG</sequence>
<accession>A0A2P4WHQ8</accession>
<name>A0A2P4WHQ8_CAERE</name>
<comment type="caution">
    <text evidence="1">The sequence shown here is derived from an EMBL/GenBank/DDBJ whole genome shotgun (WGS) entry which is preliminary data.</text>
</comment>
<protein>
    <submittedName>
        <fullName evidence="1">Uncharacterized protein</fullName>
    </submittedName>
</protein>
<dbReference type="RefSeq" id="XP_053578903.1">
    <property type="nucleotide sequence ID" value="XM_053735337.1"/>
</dbReference>
<dbReference type="CTD" id="78777662"/>
<dbReference type="GeneID" id="78777662"/>
<organism evidence="1 2">
    <name type="scientific">Caenorhabditis remanei</name>
    <name type="common">Caenorhabditis vulgaris</name>
    <dbReference type="NCBI Taxonomy" id="31234"/>
    <lineage>
        <taxon>Eukaryota</taxon>
        <taxon>Metazoa</taxon>
        <taxon>Ecdysozoa</taxon>
        <taxon>Nematoda</taxon>
        <taxon>Chromadorea</taxon>
        <taxon>Rhabditida</taxon>
        <taxon>Rhabditina</taxon>
        <taxon>Rhabditomorpha</taxon>
        <taxon>Rhabditoidea</taxon>
        <taxon>Rhabditidae</taxon>
        <taxon>Peloderinae</taxon>
        <taxon>Caenorhabditis</taxon>
    </lineage>
</organism>
<dbReference type="AlphaFoldDB" id="A0A2P4WHQ8"/>
<proteinExistence type="predicted"/>
<gene>
    <name evidence="1" type="ORF">GCK72_023312</name>
</gene>
<dbReference type="Pfam" id="PF01827">
    <property type="entry name" value="FTH"/>
    <property type="match status" value="1"/>
</dbReference>
<reference evidence="1 2" key="1">
    <citation type="submission" date="2019-12" db="EMBL/GenBank/DDBJ databases">
        <title>Chromosome-level assembly of the Caenorhabditis remanei genome.</title>
        <authorList>
            <person name="Teterina A.A."/>
            <person name="Willis J.H."/>
            <person name="Phillips P.C."/>
        </authorList>
    </citation>
    <scope>NUCLEOTIDE SEQUENCE [LARGE SCALE GENOMIC DNA]</scope>
    <source>
        <strain evidence="1 2">PX506</strain>
        <tissue evidence="1">Whole organism</tissue>
    </source>
</reference>
<dbReference type="KEGG" id="crq:GCK72_023312"/>
<dbReference type="InterPro" id="IPR002900">
    <property type="entry name" value="DUF38/FTH_CAE_spp"/>
</dbReference>
<evidence type="ECO:0000313" key="1">
    <source>
        <dbReference type="EMBL" id="KAF1746854.1"/>
    </source>
</evidence>